<dbReference type="AlphaFoldDB" id="A0A3P6ETT5"/>
<feature type="domain" description="CCHC-type" evidence="3">
    <location>
        <begin position="447"/>
        <end position="460"/>
    </location>
</feature>
<feature type="region of interest" description="Disordered" evidence="2">
    <location>
        <begin position="202"/>
        <end position="224"/>
    </location>
</feature>
<dbReference type="PANTHER" id="PTHR31286:SF133">
    <property type="entry name" value="TA11-LIKE NON-LTR RETROELEMENT PROTEIN-RELATED"/>
    <property type="match status" value="1"/>
</dbReference>
<keyword evidence="1" id="KW-0862">Zinc</keyword>
<organism evidence="4">
    <name type="scientific">Brassica oleracea</name>
    <name type="common">Wild cabbage</name>
    <dbReference type="NCBI Taxonomy" id="3712"/>
    <lineage>
        <taxon>Eukaryota</taxon>
        <taxon>Viridiplantae</taxon>
        <taxon>Streptophyta</taxon>
        <taxon>Embryophyta</taxon>
        <taxon>Tracheophyta</taxon>
        <taxon>Spermatophyta</taxon>
        <taxon>Magnoliopsida</taxon>
        <taxon>eudicotyledons</taxon>
        <taxon>Gunneridae</taxon>
        <taxon>Pentapetalae</taxon>
        <taxon>rosids</taxon>
        <taxon>malvids</taxon>
        <taxon>Brassicales</taxon>
        <taxon>Brassicaceae</taxon>
        <taxon>Brassiceae</taxon>
        <taxon>Brassica</taxon>
    </lineage>
</organism>
<dbReference type="InterPro" id="IPR040256">
    <property type="entry name" value="At4g02000-like"/>
</dbReference>
<gene>
    <name evidence="4" type="ORF">BOLC9T59892H</name>
</gene>
<proteinExistence type="predicted"/>
<dbReference type="EMBL" id="LR031875">
    <property type="protein sequence ID" value="VDD34569.1"/>
    <property type="molecule type" value="Genomic_DNA"/>
</dbReference>
<evidence type="ECO:0000256" key="1">
    <source>
        <dbReference type="PROSITE-ProRule" id="PRU00047"/>
    </source>
</evidence>
<evidence type="ECO:0000313" key="4">
    <source>
        <dbReference type="EMBL" id="VDD34569.1"/>
    </source>
</evidence>
<dbReference type="PANTHER" id="PTHR31286">
    <property type="entry name" value="GLYCINE-RICH CELL WALL STRUCTURAL PROTEIN 1.8-LIKE"/>
    <property type="match status" value="1"/>
</dbReference>
<protein>
    <recommendedName>
        <fullName evidence="3">CCHC-type domain-containing protein</fullName>
    </recommendedName>
</protein>
<evidence type="ECO:0000256" key="2">
    <source>
        <dbReference type="SAM" id="MobiDB-lite"/>
    </source>
</evidence>
<keyword evidence="1" id="KW-0479">Metal-binding</keyword>
<name>A0A3P6ETT5_BRAOL</name>
<dbReference type="InterPro" id="IPR025558">
    <property type="entry name" value="DUF4283"/>
</dbReference>
<evidence type="ECO:0000259" key="3">
    <source>
        <dbReference type="PROSITE" id="PS50158"/>
    </source>
</evidence>
<sequence>MESGIQAPPPLSLLQNINSVVSGSPSALMDSNNGSSVVANSLSLPTSSSPLSWSLSMPSTLSSSALLTVGTSQDRTIDLPLGSGSVLVQACDPPTQLMVPANDCSAPFVIRSVINGSESAQSQQQETITSDVIDAQTTPSENSTQATTTFIPTLGAWAKPLLFKPPATPHEPSTPRNSYPTLIGNQLAALWMSLTDEILNKKPKSKHPTRTLQPPIEKLPPPELKPDGSLRFPWAARLSPQSRNLYQATTPTYRLDGTPEVSIPSKVLKLGPENKYEYIIGKFHMCSLPPGGLVHAVVNRIWGRSCKISCKKLGESSFMFHIPHEPTLHWVIQRGVWHIYDCLLFVLPWTPEGSFKIPEISTLPVWVNLKNIPDCCYSRLGISLVASGLGEHILTHKPRLDPTSMGEAKVLVEMELDRDFPKLIALDDKQGSIFLVDVEYTWIPSTCERCGRLGHKAKRCLLPP</sequence>
<dbReference type="Pfam" id="PF14111">
    <property type="entry name" value="DUF4283"/>
    <property type="match status" value="1"/>
</dbReference>
<dbReference type="GO" id="GO:0003676">
    <property type="term" value="F:nucleic acid binding"/>
    <property type="evidence" value="ECO:0007669"/>
    <property type="project" value="InterPro"/>
</dbReference>
<keyword evidence="1" id="KW-0863">Zinc-finger</keyword>
<reference evidence="4" key="1">
    <citation type="submission" date="2018-11" db="EMBL/GenBank/DDBJ databases">
        <authorList>
            <consortium name="Genoscope - CEA"/>
            <person name="William W."/>
        </authorList>
    </citation>
    <scope>NUCLEOTIDE SEQUENCE</scope>
</reference>
<dbReference type="PROSITE" id="PS50158">
    <property type="entry name" value="ZF_CCHC"/>
    <property type="match status" value="1"/>
</dbReference>
<dbReference type="GO" id="GO:0008270">
    <property type="term" value="F:zinc ion binding"/>
    <property type="evidence" value="ECO:0007669"/>
    <property type="project" value="UniProtKB-KW"/>
</dbReference>
<accession>A0A3P6ETT5</accession>
<dbReference type="InterPro" id="IPR001878">
    <property type="entry name" value="Znf_CCHC"/>
</dbReference>